<evidence type="ECO:0000313" key="2">
    <source>
        <dbReference type="Proteomes" id="UP001164746"/>
    </source>
</evidence>
<dbReference type="Proteomes" id="UP001164746">
    <property type="component" value="Chromosome 17"/>
</dbReference>
<keyword evidence="2" id="KW-1185">Reference proteome</keyword>
<dbReference type="Gene3D" id="3.90.1750.10">
    <property type="entry name" value="Hect, E3 ligase catalytic domains"/>
    <property type="match status" value="1"/>
</dbReference>
<dbReference type="EMBL" id="CP111028">
    <property type="protein sequence ID" value="WAR30894.1"/>
    <property type="molecule type" value="Genomic_DNA"/>
</dbReference>
<evidence type="ECO:0000313" key="1">
    <source>
        <dbReference type="EMBL" id="WAR30894.1"/>
    </source>
</evidence>
<organism evidence="1 2">
    <name type="scientific">Mya arenaria</name>
    <name type="common">Soft-shell clam</name>
    <dbReference type="NCBI Taxonomy" id="6604"/>
    <lineage>
        <taxon>Eukaryota</taxon>
        <taxon>Metazoa</taxon>
        <taxon>Spiralia</taxon>
        <taxon>Lophotrochozoa</taxon>
        <taxon>Mollusca</taxon>
        <taxon>Bivalvia</taxon>
        <taxon>Autobranchia</taxon>
        <taxon>Heteroconchia</taxon>
        <taxon>Euheterodonta</taxon>
        <taxon>Imparidentia</taxon>
        <taxon>Neoheterodontei</taxon>
        <taxon>Myida</taxon>
        <taxon>Myoidea</taxon>
        <taxon>Myidae</taxon>
        <taxon>Mya</taxon>
    </lineage>
</organism>
<dbReference type="SUPFAM" id="SSF56204">
    <property type="entry name" value="Hect, E3 ligase catalytic domain"/>
    <property type="match status" value="1"/>
</dbReference>
<gene>
    <name evidence="1" type="ORF">MAR_033436</name>
</gene>
<proteinExistence type="predicted"/>
<dbReference type="InterPro" id="IPR035983">
    <property type="entry name" value="Hect_E3_ubiquitin_ligase"/>
</dbReference>
<name>A0ABY7GC05_MYAAR</name>
<accession>A0ABY7GC05</accession>
<sequence length="191" mass="21531">MTDVLEEKRQTIEGNEAQISISVVRRLFIKTAMEQLMDSLDNNWMKPIRIAFIGEEGGGSLEFFTLLFKKKPTVYDADEFFTIDSQMLQQKEYCLLGKVTAQAIINSHPGPHALNKLLAGYILTGKEPDASDVQTEHIHRGDLHGMLQLLQANQEEGLPILSSGSKYPTPDEVQELYTINYSTGQEEKEIE</sequence>
<reference evidence="1" key="1">
    <citation type="submission" date="2022-11" db="EMBL/GenBank/DDBJ databases">
        <title>Centuries of genome instability and evolution in soft-shell clam transmissible cancer (bioRxiv).</title>
        <authorList>
            <person name="Hart S.F.M."/>
            <person name="Yonemitsu M.A."/>
            <person name="Giersch R.M."/>
            <person name="Beal B.F."/>
            <person name="Arriagada G."/>
            <person name="Davis B.W."/>
            <person name="Ostrander E.A."/>
            <person name="Goff S.P."/>
            <person name="Metzger M.J."/>
        </authorList>
    </citation>
    <scope>NUCLEOTIDE SEQUENCE</scope>
    <source>
        <strain evidence="1">MELC-2E11</strain>
        <tissue evidence="1">Siphon/mantle</tissue>
    </source>
</reference>
<protein>
    <submittedName>
        <fullName evidence="1">Uncharacterized protein</fullName>
    </submittedName>
</protein>